<proteinExistence type="predicted"/>
<feature type="region of interest" description="Disordered" evidence="1">
    <location>
        <begin position="98"/>
        <end position="121"/>
    </location>
</feature>
<reference evidence="2 3" key="1">
    <citation type="submission" date="2021-07" db="EMBL/GenBank/DDBJ databases">
        <authorList>
            <person name="Palmer J.M."/>
        </authorList>
    </citation>
    <scope>NUCLEOTIDE SEQUENCE [LARGE SCALE GENOMIC DNA]</scope>
    <source>
        <strain evidence="2 3">AT_MEX2019</strain>
        <tissue evidence="2">Muscle</tissue>
    </source>
</reference>
<comment type="caution">
    <text evidence="2">The sequence shown here is derived from an EMBL/GenBank/DDBJ whole genome shotgun (WGS) entry which is preliminary data.</text>
</comment>
<evidence type="ECO:0000313" key="2">
    <source>
        <dbReference type="EMBL" id="MED6239021.1"/>
    </source>
</evidence>
<dbReference type="Proteomes" id="UP001345963">
    <property type="component" value="Unassembled WGS sequence"/>
</dbReference>
<evidence type="ECO:0000313" key="3">
    <source>
        <dbReference type="Proteomes" id="UP001345963"/>
    </source>
</evidence>
<feature type="region of interest" description="Disordered" evidence="1">
    <location>
        <begin position="59"/>
        <end position="82"/>
    </location>
</feature>
<keyword evidence="3" id="KW-1185">Reference proteome</keyword>
<dbReference type="PROSITE" id="PS51257">
    <property type="entry name" value="PROKAR_LIPOPROTEIN"/>
    <property type="match status" value="1"/>
</dbReference>
<sequence length="121" mass="13852">MQKVKTNLKLKKKKNKAVMLHFGQLGMGCTEKLKQWQVTNVASLFLSSLSCCHIKTPRQHRQAPKQRHFGMHNPSPGARTNELPINKIRSQEQHCLLQSLQMKRMSSRQDSGQDRTSSQVS</sequence>
<protein>
    <submittedName>
        <fullName evidence="2">Uncharacterized protein</fullName>
    </submittedName>
</protein>
<dbReference type="EMBL" id="JAHUTI010020741">
    <property type="protein sequence ID" value="MED6239021.1"/>
    <property type="molecule type" value="Genomic_DNA"/>
</dbReference>
<name>A0ABU7ALC5_9TELE</name>
<organism evidence="2 3">
    <name type="scientific">Ataeniobius toweri</name>
    <dbReference type="NCBI Taxonomy" id="208326"/>
    <lineage>
        <taxon>Eukaryota</taxon>
        <taxon>Metazoa</taxon>
        <taxon>Chordata</taxon>
        <taxon>Craniata</taxon>
        <taxon>Vertebrata</taxon>
        <taxon>Euteleostomi</taxon>
        <taxon>Actinopterygii</taxon>
        <taxon>Neopterygii</taxon>
        <taxon>Teleostei</taxon>
        <taxon>Neoteleostei</taxon>
        <taxon>Acanthomorphata</taxon>
        <taxon>Ovalentaria</taxon>
        <taxon>Atherinomorphae</taxon>
        <taxon>Cyprinodontiformes</taxon>
        <taxon>Goodeidae</taxon>
        <taxon>Ataeniobius</taxon>
    </lineage>
</organism>
<gene>
    <name evidence="2" type="ORF">ATANTOWER_000738</name>
</gene>
<feature type="compositionally biased region" description="Polar residues" evidence="1">
    <location>
        <begin position="108"/>
        <end position="121"/>
    </location>
</feature>
<accession>A0ABU7ALC5</accession>
<feature type="compositionally biased region" description="Basic residues" evidence="1">
    <location>
        <begin position="59"/>
        <end position="70"/>
    </location>
</feature>
<evidence type="ECO:0000256" key="1">
    <source>
        <dbReference type="SAM" id="MobiDB-lite"/>
    </source>
</evidence>